<dbReference type="RefSeq" id="WP_138088619.1">
    <property type="nucleotide sequence ID" value="NZ_VAUV01000025.1"/>
</dbReference>
<keyword evidence="2" id="KW-0808">Transferase</keyword>
<organism evidence="2 3">
    <name type="scientific">Phragmitibacter flavus</name>
    <dbReference type="NCBI Taxonomy" id="2576071"/>
    <lineage>
        <taxon>Bacteria</taxon>
        <taxon>Pseudomonadati</taxon>
        <taxon>Verrucomicrobiota</taxon>
        <taxon>Verrucomicrobiia</taxon>
        <taxon>Verrucomicrobiales</taxon>
        <taxon>Verrucomicrobiaceae</taxon>
        <taxon>Phragmitibacter</taxon>
    </lineage>
</organism>
<dbReference type="PANTHER" id="PTHR34203:SF15">
    <property type="entry name" value="SLL1173 PROTEIN"/>
    <property type="match status" value="1"/>
</dbReference>
<keyword evidence="2" id="KW-0489">Methyltransferase</keyword>
<accession>A0A5R8K7W3</accession>
<protein>
    <submittedName>
        <fullName evidence="2">FkbM family methyltransferase</fullName>
    </submittedName>
</protein>
<gene>
    <name evidence="2" type="ORF">FEM03_22750</name>
</gene>
<dbReference type="GO" id="GO:0032259">
    <property type="term" value="P:methylation"/>
    <property type="evidence" value="ECO:0007669"/>
    <property type="project" value="UniProtKB-KW"/>
</dbReference>
<evidence type="ECO:0000313" key="3">
    <source>
        <dbReference type="Proteomes" id="UP000306196"/>
    </source>
</evidence>
<evidence type="ECO:0000313" key="2">
    <source>
        <dbReference type="EMBL" id="TLD68428.1"/>
    </source>
</evidence>
<sequence>MKHHANYILARQPAFYRLLLEVVRSRHLEKKTFLRLVKDGDVAFDIGANKGSYTVLFSHIVGSRGQVHSFEPVRSTLDMLKDRLAKEQRFANVTLNQAAMGESEGEMVMHIPAGDHGQASLRRHSTGSWAKDQTESVSCRVKTMDGYAAEKELKKLDFIKMDIEGAELLALRGGEKTLGKFQPVLHLEFYRSWTEAFGYGAKELLAPLRALGYRNFYRGDFTVLNQPEEELNATEHSENVICSARPL</sequence>
<dbReference type="InterPro" id="IPR052514">
    <property type="entry name" value="SAM-dependent_MTase"/>
</dbReference>
<feature type="domain" description="Methyltransferase FkbM" evidence="1">
    <location>
        <begin position="45"/>
        <end position="214"/>
    </location>
</feature>
<evidence type="ECO:0000259" key="1">
    <source>
        <dbReference type="Pfam" id="PF05050"/>
    </source>
</evidence>
<keyword evidence="3" id="KW-1185">Reference proteome</keyword>
<dbReference type="OrthoDB" id="182922at2"/>
<dbReference type="Gene3D" id="3.40.50.150">
    <property type="entry name" value="Vaccinia Virus protein VP39"/>
    <property type="match status" value="1"/>
</dbReference>
<dbReference type="InterPro" id="IPR029063">
    <property type="entry name" value="SAM-dependent_MTases_sf"/>
</dbReference>
<dbReference type="Pfam" id="PF05050">
    <property type="entry name" value="Methyltransf_21"/>
    <property type="match status" value="1"/>
</dbReference>
<dbReference type="InterPro" id="IPR006342">
    <property type="entry name" value="FkbM_mtfrase"/>
</dbReference>
<dbReference type="EMBL" id="VAUV01000025">
    <property type="protein sequence ID" value="TLD68428.1"/>
    <property type="molecule type" value="Genomic_DNA"/>
</dbReference>
<dbReference type="GO" id="GO:0008168">
    <property type="term" value="F:methyltransferase activity"/>
    <property type="evidence" value="ECO:0007669"/>
    <property type="project" value="UniProtKB-KW"/>
</dbReference>
<dbReference type="SUPFAM" id="SSF53335">
    <property type="entry name" value="S-adenosyl-L-methionine-dependent methyltransferases"/>
    <property type="match status" value="1"/>
</dbReference>
<dbReference type="Proteomes" id="UP000306196">
    <property type="component" value="Unassembled WGS sequence"/>
</dbReference>
<comment type="caution">
    <text evidence="2">The sequence shown here is derived from an EMBL/GenBank/DDBJ whole genome shotgun (WGS) entry which is preliminary data.</text>
</comment>
<dbReference type="AlphaFoldDB" id="A0A5R8K7W3"/>
<dbReference type="NCBIfam" id="TIGR01444">
    <property type="entry name" value="fkbM_fam"/>
    <property type="match status" value="1"/>
</dbReference>
<dbReference type="PANTHER" id="PTHR34203">
    <property type="entry name" value="METHYLTRANSFERASE, FKBM FAMILY PROTEIN"/>
    <property type="match status" value="1"/>
</dbReference>
<reference evidence="2 3" key="1">
    <citation type="submission" date="2019-05" db="EMBL/GenBank/DDBJ databases">
        <title>Verrucobacter flavum gen. nov., sp. nov. a new member of the family Verrucomicrobiaceae.</title>
        <authorList>
            <person name="Szuroczki S."/>
            <person name="Abbaszade G."/>
            <person name="Szabo A."/>
            <person name="Felfoldi T."/>
            <person name="Schumann P."/>
            <person name="Boka K."/>
            <person name="Keki Z."/>
            <person name="Toumi M."/>
            <person name="Toth E."/>
        </authorList>
    </citation>
    <scope>NUCLEOTIDE SEQUENCE [LARGE SCALE GENOMIC DNA]</scope>
    <source>
        <strain evidence="2 3">MG-N-17</strain>
    </source>
</reference>
<proteinExistence type="predicted"/>
<name>A0A5R8K7W3_9BACT</name>